<dbReference type="OrthoDB" id="8994386at2"/>
<dbReference type="RefSeq" id="WP_143950884.1">
    <property type="nucleotide sequence ID" value="NZ_BAABMB010000005.1"/>
</dbReference>
<sequence length="252" mass="27531">MAHADVKSAARVLELLQLFDQAQAPLALKDVVSASGYPQSSAAALLATLVQHGYLVHDRRSHTYVPSTRVAHLGRWIGDDGLAAEPALLRAAEQLHRSTGETAVVAVRKGIHTQYLIVAQRRRPRVVPTEVGVFRPLFTSGTGLALLSTMDAREWLALLRKARRQARVQPIDARALRQRLEAARRHGFVVSRGGVFEDTGMVSAPLEYTIQGQRVALGVGGPIRRLDAQLSHIVQELKTQARGVFDRAGAPR</sequence>
<proteinExistence type="predicted"/>
<keyword evidence="3" id="KW-0804">Transcription</keyword>
<dbReference type="SUPFAM" id="SSF46785">
    <property type="entry name" value="Winged helix' DNA-binding domain"/>
    <property type="match status" value="1"/>
</dbReference>
<protein>
    <submittedName>
        <fullName evidence="6">Helix-turn-helix domain-containing protein</fullName>
    </submittedName>
</protein>
<dbReference type="GO" id="GO:0045892">
    <property type="term" value="P:negative regulation of DNA-templated transcription"/>
    <property type="evidence" value="ECO:0007669"/>
    <property type="project" value="TreeGrafter"/>
</dbReference>
<reference evidence="6 7" key="1">
    <citation type="submission" date="2019-07" db="EMBL/GenBank/DDBJ databases">
        <title>Qingshengfaniella alkalisoli gen. nov., sp. nov., isolated from saline soil.</title>
        <authorList>
            <person name="Xu L."/>
            <person name="Huang X.-X."/>
            <person name="Sun J.-Q."/>
        </authorList>
    </citation>
    <scope>NUCLEOTIDE SEQUENCE [LARGE SCALE GENOMIC DNA]</scope>
    <source>
        <strain evidence="6 7">DSM 27279</strain>
    </source>
</reference>
<dbReference type="Pfam" id="PF09339">
    <property type="entry name" value="HTH_IclR"/>
    <property type="match status" value="1"/>
</dbReference>
<feature type="domain" description="HTH iclR-type" evidence="4">
    <location>
        <begin position="6"/>
        <end position="68"/>
    </location>
</feature>
<dbReference type="GO" id="GO:0003700">
    <property type="term" value="F:DNA-binding transcription factor activity"/>
    <property type="evidence" value="ECO:0007669"/>
    <property type="project" value="TreeGrafter"/>
</dbReference>
<dbReference type="InterPro" id="IPR050707">
    <property type="entry name" value="HTH_MetabolicPath_Reg"/>
</dbReference>
<evidence type="ECO:0000259" key="4">
    <source>
        <dbReference type="PROSITE" id="PS51077"/>
    </source>
</evidence>
<dbReference type="InterPro" id="IPR029016">
    <property type="entry name" value="GAF-like_dom_sf"/>
</dbReference>
<dbReference type="SUPFAM" id="SSF55781">
    <property type="entry name" value="GAF domain-like"/>
    <property type="match status" value="1"/>
</dbReference>
<evidence type="ECO:0000313" key="6">
    <source>
        <dbReference type="EMBL" id="TSH88768.1"/>
    </source>
</evidence>
<dbReference type="Gene3D" id="1.10.10.10">
    <property type="entry name" value="Winged helix-like DNA-binding domain superfamily/Winged helix DNA-binding domain"/>
    <property type="match status" value="1"/>
</dbReference>
<evidence type="ECO:0000259" key="5">
    <source>
        <dbReference type="PROSITE" id="PS51078"/>
    </source>
</evidence>
<comment type="caution">
    <text evidence="6">The sequence shown here is derived from an EMBL/GenBank/DDBJ whole genome shotgun (WGS) entry which is preliminary data.</text>
</comment>
<evidence type="ECO:0000313" key="7">
    <source>
        <dbReference type="Proteomes" id="UP000318405"/>
    </source>
</evidence>
<dbReference type="EMBL" id="VLTJ01000042">
    <property type="protein sequence ID" value="TSH88768.1"/>
    <property type="molecule type" value="Genomic_DNA"/>
</dbReference>
<dbReference type="InterPro" id="IPR036388">
    <property type="entry name" value="WH-like_DNA-bd_sf"/>
</dbReference>
<dbReference type="GO" id="GO:0003677">
    <property type="term" value="F:DNA binding"/>
    <property type="evidence" value="ECO:0007669"/>
    <property type="project" value="UniProtKB-KW"/>
</dbReference>
<name>A0A556A7B0_9BURK</name>
<dbReference type="Pfam" id="PF01614">
    <property type="entry name" value="IclR_C"/>
    <property type="match status" value="1"/>
</dbReference>
<feature type="domain" description="IclR-ED" evidence="5">
    <location>
        <begin position="69"/>
        <end position="250"/>
    </location>
</feature>
<dbReference type="InterPro" id="IPR005471">
    <property type="entry name" value="Tscrpt_reg_IclR_N"/>
</dbReference>
<dbReference type="PANTHER" id="PTHR30136:SF35">
    <property type="entry name" value="HTH-TYPE TRANSCRIPTIONAL REGULATOR RV1719"/>
    <property type="match status" value="1"/>
</dbReference>
<dbReference type="AlphaFoldDB" id="A0A556A7B0"/>
<dbReference type="PROSITE" id="PS51077">
    <property type="entry name" value="HTH_ICLR"/>
    <property type="match status" value="1"/>
</dbReference>
<dbReference type="InterPro" id="IPR014757">
    <property type="entry name" value="Tscrpt_reg_IclR_C"/>
</dbReference>
<dbReference type="Proteomes" id="UP000318405">
    <property type="component" value="Unassembled WGS sequence"/>
</dbReference>
<dbReference type="PROSITE" id="PS51078">
    <property type="entry name" value="ICLR_ED"/>
    <property type="match status" value="1"/>
</dbReference>
<dbReference type="InterPro" id="IPR036390">
    <property type="entry name" value="WH_DNA-bd_sf"/>
</dbReference>
<evidence type="ECO:0000256" key="3">
    <source>
        <dbReference type="ARBA" id="ARBA00023163"/>
    </source>
</evidence>
<dbReference type="PANTHER" id="PTHR30136">
    <property type="entry name" value="HELIX-TURN-HELIX TRANSCRIPTIONAL REGULATOR, ICLR FAMILY"/>
    <property type="match status" value="1"/>
</dbReference>
<keyword evidence="7" id="KW-1185">Reference proteome</keyword>
<organism evidence="6 7">
    <name type="scientific">Verticiella sediminum</name>
    <dbReference type="NCBI Taxonomy" id="1247510"/>
    <lineage>
        <taxon>Bacteria</taxon>
        <taxon>Pseudomonadati</taxon>
        <taxon>Pseudomonadota</taxon>
        <taxon>Betaproteobacteria</taxon>
        <taxon>Burkholderiales</taxon>
        <taxon>Alcaligenaceae</taxon>
        <taxon>Verticiella</taxon>
    </lineage>
</organism>
<accession>A0A556A7B0</accession>
<dbReference type="Gene3D" id="3.30.450.40">
    <property type="match status" value="1"/>
</dbReference>
<keyword evidence="2" id="KW-0238">DNA-binding</keyword>
<evidence type="ECO:0000256" key="1">
    <source>
        <dbReference type="ARBA" id="ARBA00023015"/>
    </source>
</evidence>
<keyword evidence="1" id="KW-0805">Transcription regulation</keyword>
<evidence type="ECO:0000256" key="2">
    <source>
        <dbReference type="ARBA" id="ARBA00023125"/>
    </source>
</evidence>
<gene>
    <name evidence="6" type="ORF">FOZ76_24280</name>
</gene>